<dbReference type="EMBL" id="LAZR01000268">
    <property type="protein sequence ID" value="KKN78099.1"/>
    <property type="molecule type" value="Genomic_DNA"/>
</dbReference>
<dbReference type="AlphaFoldDB" id="A0A0F9TFN4"/>
<reference evidence="1" key="1">
    <citation type="journal article" date="2015" name="Nature">
        <title>Complex archaea that bridge the gap between prokaryotes and eukaryotes.</title>
        <authorList>
            <person name="Spang A."/>
            <person name="Saw J.H."/>
            <person name="Jorgensen S.L."/>
            <person name="Zaremba-Niedzwiedzka K."/>
            <person name="Martijn J."/>
            <person name="Lind A.E."/>
            <person name="van Eijk R."/>
            <person name="Schleper C."/>
            <person name="Guy L."/>
            <person name="Ettema T.J."/>
        </authorList>
    </citation>
    <scope>NUCLEOTIDE SEQUENCE</scope>
</reference>
<proteinExistence type="predicted"/>
<gene>
    <name evidence="1" type="ORF">LCGC14_0353260</name>
</gene>
<evidence type="ECO:0000313" key="1">
    <source>
        <dbReference type="EMBL" id="KKN78099.1"/>
    </source>
</evidence>
<accession>A0A0F9TFN4</accession>
<sequence>MAQTQIRVIPIDTRGRGRLDRLKLTRDLKAAMIATTANGQRFIARYPAQRLTKSNYRRTGTLKRSWSSTVQVSGSRMVGIVGSNSNIAPYNRFVQGTPKEVVKMFPQAGWKGVDDLDRVLENELNKRVFSIMEAFVR</sequence>
<protein>
    <submittedName>
        <fullName evidence="1">Uncharacterized protein</fullName>
    </submittedName>
</protein>
<name>A0A0F9TFN4_9ZZZZ</name>
<comment type="caution">
    <text evidence="1">The sequence shown here is derived from an EMBL/GenBank/DDBJ whole genome shotgun (WGS) entry which is preliminary data.</text>
</comment>
<organism evidence="1">
    <name type="scientific">marine sediment metagenome</name>
    <dbReference type="NCBI Taxonomy" id="412755"/>
    <lineage>
        <taxon>unclassified sequences</taxon>
        <taxon>metagenomes</taxon>
        <taxon>ecological metagenomes</taxon>
    </lineage>
</organism>